<organism evidence="1 2">
    <name type="scientific">Aliarcobacter cryaerophilus</name>
    <dbReference type="NCBI Taxonomy" id="28198"/>
    <lineage>
        <taxon>Bacteria</taxon>
        <taxon>Pseudomonadati</taxon>
        <taxon>Campylobacterota</taxon>
        <taxon>Epsilonproteobacteria</taxon>
        <taxon>Campylobacterales</taxon>
        <taxon>Arcobacteraceae</taxon>
        <taxon>Aliarcobacter</taxon>
    </lineage>
</organism>
<dbReference type="AlphaFoldDB" id="A0A7G9LPN9"/>
<accession>A0A7G9LPN9</accession>
<sequence length="459" mass="54388">MSEKLHKFENIKDINWGIKRRIVDISIVEKLYDDLLNKKIFQIDKQLEIGSLKLLPEQYIQPEDSFSKPQLNYILKNNYKYGSYLLEFFDEDKNNCQFLLDKPEILNSFSEKLSEIVPTKIGNLSDRLGNIIFQFPINSFSMTWSTIKNKELHKYEGLKFEIKSRNDSFDINNLFIRLYEENDNSVTRQRLIQVKDNTTKILLDDCFGTTIEVFDKKSSLLLYKNEFSIMKQMSLNMQIMEHQNRVFNINGKIQKIEVSHHQNSLYGKKNNKEYDEWIRDRKYEQELKELESNKSFIQYFGNQKEKALLDIRTLISKYGKNGVYIWDPYLSADDIKNVLYFSQKAYVSLKAITGLKQNSNKEIAKQEIITKLNEDDKQFLFLNLEVRAKIGSNGYDFHDRFIIFPLEKPKVWSLGISINQIGESHHILQKVQNAQHILNAFNDLWKKLDKEECLVWKSR</sequence>
<evidence type="ECO:0000313" key="1">
    <source>
        <dbReference type="EMBL" id="QNM90588.1"/>
    </source>
</evidence>
<name>A0A7G9LPN9_9BACT</name>
<dbReference type="RefSeq" id="WP_187474826.1">
    <property type="nucleotide sequence ID" value="NZ_CP060693.1"/>
</dbReference>
<dbReference type="EMBL" id="CP060693">
    <property type="protein sequence ID" value="QNM90588.1"/>
    <property type="molecule type" value="Genomic_DNA"/>
</dbReference>
<dbReference type="NCBIfam" id="NF040700">
    <property type="entry name" value="VPA1262_N_dom"/>
    <property type="match status" value="1"/>
</dbReference>
<dbReference type="Proteomes" id="UP000515842">
    <property type="component" value="Chromosome"/>
</dbReference>
<protein>
    <submittedName>
        <fullName evidence="1">Uncharacterized protein</fullName>
    </submittedName>
</protein>
<evidence type="ECO:0000313" key="2">
    <source>
        <dbReference type="Proteomes" id="UP000515842"/>
    </source>
</evidence>
<reference evidence="1 2" key="1">
    <citation type="journal article" date="2020" name="Front. Microbiol.">
        <title>Genomic Analysis and Antimicrobial Resistance of Aliarcobacter cryaerophilus Strains From German Water Poultry.</title>
        <authorList>
            <person name="Muller E."/>
            <person name="Hotzel H."/>
            <person name="Ahlers C."/>
            <person name="Hanel I."/>
            <person name="Tomaso H."/>
            <person name="Abdel-Glil M.Y."/>
        </authorList>
    </citation>
    <scope>NUCLEOTIDE SEQUENCE [LARGE SCALE GENOMIC DNA]</scope>
    <source>
        <strain evidence="1 2">16CS1285-4</strain>
    </source>
</reference>
<gene>
    <name evidence="1" type="ORF">HOO34_02310</name>
</gene>
<proteinExistence type="predicted"/>